<accession>A0ABY8USJ1</accession>
<keyword evidence="3" id="KW-1185">Reference proteome</keyword>
<dbReference type="Proteomes" id="UP001244341">
    <property type="component" value="Chromosome 16b"/>
</dbReference>
<protein>
    <recommendedName>
        <fullName evidence="1">Beta-lactamase-related domain-containing protein</fullName>
    </recommendedName>
</protein>
<sequence>MVDGRRPSAGAAAAAAGDTARKLMADVGPAQLPSLERVVEPIPAFDSWEAAIAEQDQSTDKGFYMAAVLQVLAEYQVPSAAIAIQAGTDPRSIAYEMPEFGTWDAWGYGVDYKAPMRVASVSKPITYAVWMNNPILRTRINNSFMSMWRTNVSFTIPSQVRDTRVYRITVKHLLDHVSGITNDAIDLAFPGPPGGDPAFRGRPVDAVINRIMQGIRLSGTPGEAEYSYNNFGYMVAARLAQGLTGRPWLQLVRSMFPPLAPVFAASDTVPVTANARGVGNPGAAEPDLYYVNPNIDGEFDIRFMAGNGNLVTNVATLTWFGTQYWMVGPYNGISFRRRAIPAEDDWQTGMAGSVPGSIAVLSQDILNGRAAAFAVIVNTRPEGWETMVDKLFETTRDYLRNAVPA</sequence>
<dbReference type="InterPro" id="IPR050491">
    <property type="entry name" value="AmpC-like"/>
</dbReference>
<dbReference type="Gene3D" id="3.40.710.10">
    <property type="entry name" value="DD-peptidase/beta-lactamase superfamily"/>
    <property type="match status" value="1"/>
</dbReference>
<proteinExistence type="predicted"/>
<reference evidence="2 3" key="1">
    <citation type="submission" date="2023-05" db="EMBL/GenBank/DDBJ databases">
        <title>A 100% complete, gapless, phased diploid assembly of the Scenedesmus obliquus UTEX 3031 genome.</title>
        <authorList>
            <person name="Biondi T.C."/>
            <person name="Hanschen E.R."/>
            <person name="Kwon T."/>
            <person name="Eng W."/>
            <person name="Kruse C.P.S."/>
            <person name="Koehler S.I."/>
            <person name="Kunde Y."/>
            <person name="Gleasner C.D."/>
            <person name="You Mak K.T."/>
            <person name="Polle J."/>
            <person name="Hovde B.T."/>
            <person name="Starkenburg S.R."/>
        </authorList>
    </citation>
    <scope>NUCLEOTIDE SEQUENCE [LARGE SCALE GENOMIC DNA]</scope>
    <source>
        <strain evidence="2 3">DOE0152z</strain>
    </source>
</reference>
<dbReference type="SUPFAM" id="SSF56601">
    <property type="entry name" value="beta-lactamase/transpeptidase-like"/>
    <property type="match status" value="1"/>
</dbReference>
<evidence type="ECO:0000313" key="2">
    <source>
        <dbReference type="EMBL" id="WIA23618.1"/>
    </source>
</evidence>
<feature type="domain" description="Beta-lactamase-related" evidence="1">
    <location>
        <begin position="70"/>
        <end position="321"/>
    </location>
</feature>
<dbReference type="InterPro" id="IPR012338">
    <property type="entry name" value="Beta-lactam/transpept-like"/>
</dbReference>
<gene>
    <name evidence="2" type="ORF">OEZ85_000324</name>
</gene>
<organism evidence="2 3">
    <name type="scientific">Tetradesmus obliquus</name>
    <name type="common">Green alga</name>
    <name type="synonym">Acutodesmus obliquus</name>
    <dbReference type="NCBI Taxonomy" id="3088"/>
    <lineage>
        <taxon>Eukaryota</taxon>
        <taxon>Viridiplantae</taxon>
        <taxon>Chlorophyta</taxon>
        <taxon>core chlorophytes</taxon>
        <taxon>Chlorophyceae</taxon>
        <taxon>CS clade</taxon>
        <taxon>Sphaeropleales</taxon>
        <taxon>Scenedesmaceae</taxon>
        <taxon>Tetradesmus</taxon>
    </lineage>
</organism>
<dbReference type="EMBL" id="CP126223">
    <property type="protein sequence ID" value="WIA23618.1"/>
    <property type="molecule type" value="Genomic_DNA"/>
</dbReference>
<evidence type="ECO:0000259" key="1">
    <source>
        <dbReference type="Pfam" id="PF00144"/>
    </source>
</evidence>
<dbReference type="PANTHER" id="PTHR46825">
    <property type="entry name" value="D-ALANYL-D-ALANINE-CARBOXYPEPTIDASE/ENDOPEPTIDASE AMPH"/>
    <property type="match status" value="1"/>
</dbReference>
<evidence type="ECO:0000313" key="3">
    <source>
        <dbReference type="Proteomes" id="UP001244341"/>
    </source>
</evidence>
<dbReference type="InterPro" id="IPR001466">
    <property type="entry name" value="Beta-lactam-related"/>
</dbReference>
<dbReference type="Pfam" id="PF00144">
    <property type="entry name" value="Beta-lactamase"/>
    <property type="match status" value="1"/>
</dbReference>
<dbReference type="PANTHER" id="PTHR46825:SF9">
    <property type="entry name" value="BETA-LACTAMASE-RELATED DOMAIN-CONTAINING PROTEIN"/>
    <property type="match status" value="1"/>
</dbReference>
<name>A0ABY8USJ1_TETOB</name>